<sequence length="319" mass="33255">MRSNRILGRIFNTTRGATPLQEVRPIIHVRPWASVDRTLVCSAMRSLIVLFFAVIFAFAKHGEGERESDNDKSSSTAPAVTTSPPSSSSQSSLATPTSSSPPSTSMVPFHFLPPSNTTTCQNMTIKWTYTATMDVLMTITITNERGAGIQSVAPSNGTTLVSRTLTDAIPAKAQQILWNTVDVPSGTYVAVAFDTDGSAGISAASSPFFVLNGQDTSCLASNKSATASVSTQSVSSQTSVSHTPTAAGASSPSESGGSNAASLATPPKALSPGALAGTIVGIIVGVILLLIAFSYPHLWRHSLPNPARSRRPGGPYLLF</sequence>
<organism evidence="3 4">
    <name type="scientific">Meripilus lineatus</name>
    <dbReference type="NCBI Taxonomy" id="2056292"/>
    <lineage>
        <taxon>Eukaryota</taxon>
        <taxon>Fungi</taxon>
        <taxon>Dikarya</taxon>
        <taxon>Basidiomycota</taxon>
        <taxon>Agaricomycotina</taxon>
        <taxon>Agaricomycetes</taxon>
        <taxon>Polyporales</taxon>
        <taxon>Meripilaceae</taxon>
        <taxon>Meripilus</taxon>
    </lineage>
</organism>
<feature type="region of interest" description="Disordered" evidence="1">
    <location>
        <begin position="232"/>
        <end position="264"/>
    </location>
</feature>
<proteinExistence type="predicted"/>
<keyword evidence="4" id="KW-1185">Reference proteome</keyword>
<evidence type="ECO:0000313" key="3">
    <source>
        <dbReference type="EMBL" id="KAJ3489924.1"/>
    </source>
</evidence>
<reference evidence="3" key="1">
    <citation type="submission" date="2022-07" db="EMBL/GenBank/DDBJ databases">
        <title>Genome Sequence of Physisporinus lineatus.</title>
        <authorList>
            <person name="Buettner E."/>
        </authorList>
    </citation>
    <scope>NUCLEOTIDE SEQUENCE</scope>
    <source>
        <strain evidence="3">VT162</strain>
    </source>
</reference>
<protein>
    <submittedName>
        <fullName evidence="3">Uncharacterized protein</fullName>
    </submittedName>
</protein>
<name>A0AAD5YKL3_9APHY</name>
<dbReference type="AlphaFoldDB" id="A0AAD5YKL3"/>
<keyword evidence="2" id="KW-0812">Transmembrane</keyword>
<feature type="compositionally biased region" description="Low complexity" evidence="1">
    <location>
        <begin position="73"/>
        <end position="105"/>
    </location>
</feature>
<dbReference type="Proteomes" id="UP001212997">
    <property type="component" value="Unassembled WGS sequence"/>
</dbReference>
<keyword evidence="2" id="KW-0472">Membrane</keyword>
<evidence type="ECO:0000256" key="1">
    <source>
        <dbReference type="SAM" id="MobiDB-lite"/>
    </source>
</evidence>
<keyword evidence="2" id="KW-1133">Transmembrane helix</keyword>
<feature type="transmembrane region" description="Helical" evidence="2">
    <location>
        <begin position="274"/>
        <end position="295"/>
    </location>
</feature>
<accession>A0AAD5YKL3</accession>
<gene>
    <name evidence="3" type="ORF">NLI96_g1771</name>
</gene>
<feature type="region of interest" description="Disordered" evidence="1">
    <location>
        <begin position="64"/>
        <end position="110"/>
    </location>
</feature>
<comment type="caution">
    <text evidence="3">The sequence shown here is derived from an EMBL/GenBank/DDBJ whole genome shotgun (WGS) entry which is preliminary data.</text>
</comment>
<dbReference type="EMBL" id="JANAWD010000036">
    <property type="protein sequence ID" value="KAJ3489924.1"/>
    <property type="molecule type" value="Genomic_DNA"/>
</dbReference>
<feature type="compositionally biased region" description="Low complexity" evidence="1">
    <location>
        <begin position="232"/>
        <end position="262"/>
    </location>
</feature>
<evidence type="ECO:0000313" key="4">
    <source>
        <dbReference type="Proteomes" id="UP001212997"/>
    </source>
</evidence>
<evidence type="ECO:0000256" key="2">
    <source>
        <dbReference type="SAM" id="Phobius"/>
    </source>
</evidence>